<proteinExistence type="predicted"/>
<organism evidence="1">
    <name type="scientific">Rhizophora mucronata</name>
    <name type="common">Asiatic mangrove</name>
    <dbReference type="NCBI Taxonomy" id="61149"/>
    <lineage>
        <taxon>Eukaryota</taxon>
        <taxon>Viridiplantae</taxon>
        <taxon>Streptophyta</taxon>
        <taxon>Embryophyta</taxon>
        <taxon>Tracheophyta</taxon>
        <taxon>Spermatophyta</taxon>
        <taxon>Magnoliopsida</taxon>
        <taxon>eudicotyledons</taxon>
        <taxon>Gunneridae</taxon>
        <taxon>Pentapetalae</taxon>
        <taxon>rosids</taxon>
        <taxon>fabids</taxon>
        <taxon>Malpighiales</taxon>
        <taxon>Rhizophoraceae</taxon>
        <taxon>Rhizophora</taxon>
    </lineage>
</organism>
<sequence>MMMQPCVGLAESSLNLGTSLRVHSGFNEDKTSHQKQQLTVQTLIVNSKCS</sequence>
<reference evidence="1" key="1">
    <citation type="submission" date="2018-02" db="EMBL/GenBank/DDBJ databases">
        <title>Rhizophora mucronata_Transcriptome.</title>
        <authorList>
            <person name="Meera S.P."/>
            <person name="Sreeshan A."/>
            <person name="Augustine A."/>
        </authorList>
    </citation>
    <scope>NUCLEOTIDE SEQUENCE</scope>
    <source>
        <tissue evidence="1">Leaf</tissue>
    </source>
</reference>
<name>A0A2P2NCX6_RHIMU</name>
<dbReference type="EMBL" id="GGEC01059823">
    <property type="protein sequence ID" value="MBX40307.1"/>
    <property type="molecule type" value="Transcribed_RNA"/>
</dbReference>
<accession>A0A2P2NCX6</accession>
<evidence type="ECO:0000313" key="1">
    <source>
        <dbReference type="EMBL" id="MBX40307.1"/>
    </source>
</evidence>
<protein>
    <submittedName>
        <fullName evidence="1">Uncharacterized protein</fullName>
    </submittedName>
</protein>
<dbReference type="AlphaFoldDB" id="A0A2P2NCX6"/>